<dbReference type="Gene3D" id="3.40.462.20">
    <property type="match status" value="1"/>
</dbReference>
<dbReference type="PANTHER" id="PTHR42973">
    <property type="entry name" value="BINDING OXIDOREDUCTASE, PUTATIVE (AFU_ORTHOLOGUE AFUA_1G17690)-RELATED"/>
    <property type="match status" value="1"/>
</dbReference>
<dbReference type="InterPro" id="IPR050416">
    <property type="entry name" value="FAD-linked_Oxidoreductase"/>
</dbReference>
<dbReference type="PROSITE" id="PS51387">
    <property type="entry name" value="FAD_PCMH"/>
    <property type="match status" value="1"/>
</dbReference>
<keyword evidence="5" id="KW-0560">Oxidoreductase</keyword>
<keyword evidence="8" id="KW-1185">Reference proteome</keyword>
<protein>
    <submittedName>
        <fullName evidence="7">FAD-linked oxidase</fullName>
    </submittedName>
</protein>
<dbReference type="GO" id="GO:0016705">
    <property type="term" value="F:oxidoreductase activity, acting on paired donors, with incorporation or reduction of molecular oxygen"/>
    <property type="evidence" value="ECO:0007669"/>
    <property type="project" value="InterPro"/>
</dbReference>
<dbReference type="EMBL" id="QHLY01000005">
    <property type="protein sequence ID" value="PXA72082.1"/>
    <property type="molecule type" value="Genomic_DNA"/>
</dbReference>
<dbReference type="Gene3D" id="3.20.20.30">
    <property type="entry name" value="Luciferase-like domain"/>
    <property type="match status" value="1"/>
</dbReference>
<dbReference type="Proteomes" id="UP000246722">
    <property type="component" value="Unassembled WGS sequence"/>
</dbReference>
<reference evidence="7 8" key="1">
    <citation type="submission" date="2018-05" db="EMBL/GenBank/DDBJ databases">
        <title>Genetic diversity of glacier-inhabiting Cryobacterium bacteria in China and description of Cryobacterium mengkeensis sp. nov. and Arthrobacter glacialis sp. nov.</title>
        <authorList>
            <person name="Liu Q."/>
            <person name="Xin Y.-H."/>
        </authorList>
    </citation>
    <scope>NUCLEOTIDE SEQUENCE [LARGE SCALE GENOMIC DNA]</scope>
    <source>
        <strain evidence="7 8">SK-1</strain>
    </source>
</reference>
<evidence type="ECO:0000313" key="8">
    <source>
        <dbReference type="Proteomes" id="UP000246722"/>
    </source>
</evidence>
<dbReference type="Pfam" id="PF08031">
    <property type="entry name" value="BBE"/>
    <property type="match status" value="1"/>
</dbReference>
<dbReference type="InterPro" id="IPR011251">
    <property type="entry name" value="Luciferase-like_dom"/>
</dbReference>
<comment type="caution">
    <text evidence="7">The sequence shown here is derived from an EMBL/GenBank/DDBJ whole genome shotgun (WGS) entry which is preliminary data.</text>
</comment>
<dbReference type="Gene3D" id="3.30.43.10">
    <property type="entry name" value="Uridine Diphospho-n-acetylenolpyruvylglucosamine Reductase, domain 2"/>
    <property type="match status" value="1"/>
</dbReference>
<dbReference type="OrthoDB" id="9775082at2"/>
<dbReference type="Pfam" id="PF00296">
    <property type="entry name" value="Bac_luciferase"/>
    <property type="match status" value="1"/>
</dbReference>
<comment type="cofactor">
    <cofactor evidence="1">
        <name>FAD</name>
        <dbReference type="ChEBI" id="CHEBI:57692"/>
    </cofactor>
</comment>
<comment type="similarity">
    <text evidence="2">Belongs to the oxygen-dependent FAD-linked oxidoreductase family.</text>
</comment>
<proteinExistence type="inferred from homology"/>
<evidence type="ECO:0000256" key="4">
    <source>
        <dbReference type="ARBA" id="ARBA00022827"/>
    </source>
</evidence>
<keyword evidence="3" id="KW-0285">Flavoprotein</keyword>
<dbReference type="InterPro" id="IPR036661">
    <property type="entry name" value="Luciferase-like_sf"/>
</dbReference>
<dbReference type="RefSeq" id="WP_110125606.1">
    <property type="nucleotide sequence ID" value="NZ_QHLY01000005.1"/>
</dbReference>
<gene>
    <name evidence="7" type="ORF">CTB96_04050</name>
</gene>
<dbReference type="InterPro" id="IPR012951">
    <property type="entry name" value="BBE"/>
</dbReference>
<evidence type="ECO:0000313" key="7">
    <source>
        <dbReference type="EMBL" id="PXA72082.1"/>
    </source>
</evidence>
<evidence type="ECO:0000256" key="2">
    <source>
        <dbReference type="ARBA" id="ARBA00005466"/>
    </source>
</evidence>
<dbReference type="SUPFAM" id="SSF56176">
    <property type="entry name" value="FAD-binding/transporter-associated domain-like"/>
    <property type="match status" value="1"/>
</dbReference>
<dbReference type="InterPro" id="IPR006094">
    <property type="entry name" value="Oxid_FAD_bind_N"/>
</dbReference>
<keyword evidence="4" id="KW-0274">FAD</keyword>
<dbReference type="InterPro" id="IPR016166">
    <property type="entry name" value="FAD-bd_PCMH"/>
</dbReference>
<name>A0A318A1C0_9MICO</name>
<dbReference type="GO" id="GO:0071949">
    <property type="term" value="F:FAD binding"/>
    <property type="evidence" value="ECO:0007669"/>
    <property type="project" value="InterPro"/>
</dbReference>
<dbReference type="PANTHER" id="PTHR42973:SF39">
    <property type="entry name" value="FAD-BINDING PCMH-TYPE DOMAIN-CONTAINING PROTEIN"/>
    <property type="match status" value="1"/>
</dbReference>
<dbReference type="InterPro" id="IPR036318">
    <property type="entry name" value="FAD-bd_PCMH-like_sf"/>
</dbReference>
<dbReference type="SUPFAM" id="SSF51679">
    <property type="entry name" value="Bacterial luciferase-like"/>
    <property type="match status" value="1"/>
</dbReference>
<evidence type="ECO:0000256" key="1">
    <source>
        <dbReference type="ARBA" id="ARBA00001974"/>
    </source>
</evidence>
<dbReference type="InterPro" id="IPR016167">
    <property type="entry name" value="FAD-bd_PCMH_sub1"/>
</dbReference>
<dbReference type="AlphaFoldDB" id="A0A318A1C0"/>
<dbReference type="Gene3D" id="3.30.465.10">
    <property type="match status" value="1"/>
</dbReference>
<feature type="domain" description="FAD-binding PCMH-type" evidence="6">
    <location>
        <begin position="346"/>
        <end position="519"/>
    </location>
</feature>
<evidence type="ECO:0000259" key="6">
    <source>
        <dbReference type="PROSITE" id="PS51387"/>
    </source>
</evidence>
<evidence type="ECO:0000256" key="5">
    <source>
        <dbReference type="ARBA" id="ARBA00023002"/>
    </source>
</evidence>
<organism evidence="7 8">
    <name type="scientific">Cryobacterium arcticum</name>
    <dbReference type="NCBI Taxonomy" id="670052"/>
    <lineage>
        <taxon>Bacteria</taxon>
        <taxon>Bacillati</taxon>
        <taxon>Actinomycetota</taxon>
        <taxon>Actinomycetes</taxon>
        <taxon>Micrococcales</taxon>
        <taxon>Microbacteriaceae</taxon>
        <taxon>Cryobacterium</taxon>
    </lineage>
</organism>
<sequence>MYHGHPLQFGTFITPANTNPQTPVRLAQLSEELGYDLVTFQDHPYQPGFLDTWTLLSWVAARTDRIQVSGNVLNLPLRPPAVLARAAASLDLLSGGRFQLGLGAGGFWDAIGAMGGRKLTAGQGVDALSEAIDVIRAIWDVSERSPLRLDGDYYSLHGAKRGPAPAHNIPILLGAYKPRMLRLTGRKADGWLPSLAYMEPGDFQRASVIIDDAAVDAGRDPREIRRVVNIGGRFTAAGGGFLTGPSAQWVDDLLPYVLNDGVGTFIVVGDDPGTLERFAAEVMPALREAVEHEHPALDGAPAVTRNSITLAKRRAGIDYDAVPASLVAAAVEPGDAGYARVRSTYMRRGAPGLVLKAHTVAEVEDALGFVRAHPGTPFGVRSGGHGISGRSTNDGGIILDLSAMNRIEVLDEATRRVRIEPGARWTDVADALAPFGWALSSGDYGGVGVGGLATAGGIGWLNRKHGLTIDHVRAVEMVLADGTVVRADATENADLFWAVRGAGGNFGIVTAFEFEVDEVGSIGFAQLSFDATDTAGFLQRWGAAVEAAPRDLTSFVIIGQSRPGQPPIAQVMAAVDSDDPDTIIAQLQPLAEIAPLVAQNVSIMPYASVMANAQDGSHDGQGEPLARSGLVEHITPEFAAAAAEFIGSGSTYFFQIRAVGGAVHDIDPDATAYANRSANFSVVAFGSARHQTSETWDALLRPHLSGLYLSFETELHSERITDAFPPRTLARLRELKRRYDPDNLFRDNFNIQPGHPQIEPGAA</sequence>
<evidence type="ECO:0000256" key="3">
    <source>
        <dbReference type="ARBA" id="ARBA00022630"/>
    </source>
</evidence>
<dbReference type="Pfam" id="PF01565">
    <property type="entry name" value="FAD_binding_4"/>
    <property type="match status" value="1"/>
</dbReference>
<dbReference type="InterPro" id="IPR016169">
    <property type="entry name" value="FAD-bd_PCMH_sub2"/>
</dbReference>
<accession>A0A318A1C0</accession>